<comment type="similarity">
    <text evidence="1">Belongs to the CCZ1 family.</text>
</comment>
<dbReference type="OrthoDB" id="240546at2759"/>
<reference evidence="4" key="1">
    <citation type="submission" date="2021-02" db="EMBL/GenBank/DDBJ databases">
        <authorList>
            <person name="Nieuwenhuis M."/>
            <person name="Van De Peppel L.J.J."/>
        </authorList>
    </citation>
    <scope>NUCLEOTIDE SEQUENCE</scope>
    <source>
        <strain evidence="4">D49</strain>
    </source>
</reference>
<dbReference type="Proteomes" id="UP000717328">
    <property type="component" value="Unassembled WGS sequence"/>
</dbReference>
<dbReference type="PANTHER" id="PTHR13056">
    <property type="entry name" value="VACUOLAR FUSION PROTEIN CCZ1 HOMOLOG-RELATED"/>
    <property type="match status" value="1"/>
</dbReference>
<evidence type="ECO:0000313" key="4">
    <source>
        <dbReference type="EMBL" id="KAG5649611.1"/>
    </source>
</evidence>
<evidence type="ECO:0000259" key="3">
    <source>
        <dbReference type="Pfam" id="PF19031"/>
    </source>
</evidence>
<reference evidence="4" key="2">
    <citation type="submission" date="2021-10" db="EMBL/GenBank/DDBJ databases">
        <title>Phylogenomics reveals ancestral predisposition of the termite-cultivated fungus Termitomyces towards a domesticated lifestyle.</title>
        <authorList>
            <person name="Auxier B."/>
            <person name="Grum-Grzhimaylo A."/>
            <person name="Cardenas M.E."/>
            <person name="Lodge J.D."/>
            <person name="Laessoe T."/>
            <person name="Pedersen O."/>
            <person name="Smith M.E."/>
            <person name="Kuyper T.W."/>
            <person name="Franco-Molano E.A."/>
            <person name="Baroni T.J."/>
            <person name="Aanen D.K."/>
        </authorList>
    </citation>
    <scope>NUCLEOTIDE SEQUENCE</scope>
    <source>
        <strain evidence="4">D49</strain>
    </source>
</reference>
<organism evidence="4 5">
    <name type="scientific">Sphagnurus paluster</name>
    <dbReference type="NCBI Taxonomy" id="117069"/>
    <lineage>
        <taxon>Eukaryota</taxon>
        <taxon>Fungi</taxon>
        <taxon>Dikarya</taxon>
        <taxon>Basidiomycota</taxon>
        <taxon>Agaricomycotina</taxon>
        <taxon>Agaricomycetes</taxon>
        <taxon>Agaricomycetidae</taxon>
        <taxon>Agaricales</taxon>
        <taxon>Tricholomatineae</taxon>
        <taxon>Lyophyllaceae</taxon>
        <taxon>Sphagnurus</taxon>
    </lineage>
</organism>
<evidence type="ECO:0000256" key="2">
    <source>
        <dbReference type="SAM" id="MobiDB-lite"/>
    </source>
</evidence>
<feature type="compositionally biased region" description="Basic and acidic residues" evidence="2">
    <location>
        <begin position="276"/>
        <end position="301"/>
    </location>
</feature>
<feature type="domain" description="CCZ1/INTU/HSP4 first Longin" evidence="3">
    <location>
        <begin position="27"/>
        <end position="103"/>
    </location>
</feature>
<dbReference type="InterPro" id="IPR043987">
    <property type="entry name" value="CCZ1/INTU/HSP4_longin_1"/>
</dbReference>
<protein>
    <recommendedName>
        <fullName evidence="3">CCZ1/INTU/HSP4 first Longin domain-containing protein</fullName>
    </recommendedName>
</protein>
<dbReference type="Pfam" id="PF19031">
    <property type="entry name" value="Intu_longin_1"/>
    <property type="match status" value="1"/>
</dbReference>
<proteinExistence type="inferred from homology"/>
<keyword evidence="5" id="KW-1185">Reference proteome</keyword>
<dbReference type="AlphaFoldDB" id="A0A9P7GGM5"/>
<feature type="compositionally biased region" description="Basic and acidic residues" evidence="2">
    <location>
        <begin position="121"/>
        <end position="133"/>
    </location>
</feature>
<dbReference type="PANTHER" id="PTHR13056:SF0">
    <property type="entry name" value="VACUOLAR FUSION PROTEIN CCZ1 HOMOLOG-RELATED"/>
    <property type="match status" value="1"/>
</dbReference>
<evidence type="ECO:0000313" key="5">
    <source>
        <dbReference type="Proteomes" id="UP000717328"/>
    </source>
</evidence>
<accession>A0A9P7GGM5</accession>
<gene>
    <name evidence="4" type="ORF">H0H81_002856</name>
</gene>
<dbReference type="GO" id="GO:0035658">
    <property type="term" value="C:Mon1-Ccz1 complex"/>
    <property type="evidence" value="ECO:0007669"/>
    <property type="project" value="InterPro"/>
</dbReference>
<dbReference type="InterPro" id="IPR013176">
    <property type="entry name" value="Ccz1"/>
</dbReference>
<dbReference type="EMBL" id="JABCKI010000837">
    <property type="protein sequence ID" value="KAG5649611.1"/>
    <property type="molecule type" value="Genomic_DNA"/>
</dbReference>
<feature type="region of interest" description="Disordered" evidence="2">
    <location>
        <begin position="339"/>
        <end position="362"/>
    </location>
</feature>
<sequence length="642" mass="70902">MSRVPPNLLYLTIYNPTLQPTSPVAEGDEDAEEQAHILFYTSKERAVSRDRMLRQIGLAKALINFSDMFTGIDTCNNVHSQSKRMIMVSPEPDFWIHAGVEVGKVPRLPVERGKGKSGSKSTEKGKEKERESPETTIVFDYQEGSVHDLALRADILRGYEQFKLTHGSFTSILSKIGREGLQLQLERFFTPWAWSWNLEEGAEFRDHFGIELHPSFRTLVPLLEDYSHHLPTRASSILIQPPYAVPSSQYYSTKYPTSIPRQLVSIIPPTPPASQDHSHEPTSKGRPPSDKEGSKVKDSSKGEPPSGVTFLGMPKVNMHVSMDVRKWGWPGYLTFGKGGTKRPNFEQSEQEVAPATESDEVKAAESLSREVIRLDKGALDDAISEEASITDKALDVSSSSDIVDLSRISELEPIEEISDSAKNQDAIHDSTDRANSNLTFVPGSSSPTPEAPPPSFSAIHVHLADPENPLLTVRQKLFYILRERTMLALVGLDEILATSELALDAFTLLDNIETTLMAELSKTITPDQLSTAAKMLQPTDTHLVSAGQFAISSPNFSSKSGHLYNVQGLQTNDPDISEVFSRGLNPQHWHIARRGLGPNAHNYDADHGEVFMQIFRKEASLSDVDNVLAGVVKRSGLADGSI</sequence>
<dbReference type="GO" id="GO:0016192">
    <property type="term" value="P:vesicle-mediated transport"/>
    <property type="evidence" value="ECO:0007669"/>
    <property type="project" value="InterPro"/>
</dbReference>
<comment type="caution">
    <text evidence="4">The sequence shown here is derived from an EMBL/GenBank/DDBJ whole genome shotgun (WGS) entry which is preliminary data.</text>
</comment>
<evidence type="ECO:0000256" key="1">
    <source>
        <dbReference type="ARBA" id="ARBA00005352"/>
    </source>
</evidence>
<feature type="region of interest" description="Disordered" evidence="2">
    <location>
        <begin position="263"/>
        <end position="312"/>
    </location>
</feature>
<feature type="region of interest" description="Disordered" evidence="2">
    <location>
        <begin position="107"/>
        <end position="133"/>
    </location>
</feature>
<name>A0A9P7GGM5_9AGAR</name>